<name>A0A5N7BA20_9EURO</name>
<proteinExistence type="predicted"/>
<sequence>MEKSKRLGSHFPSSNELIFVILSFFVLGVIQDPHVDCLRTIAGSKQGCLGLVET</sequence>
<gene>
    <name evidence="1" type="ORF">BDV26DRAFT_261482</name>
</gene>
<protein>
    <submittedName>
        <fullName evidence="1">Uncharacterized protein</fullName>
    </submittedName>
</protein>
<evidence type="ECO:0000313" key="2">
    <source>
        <dbReference type="Proteomes" id="UP000326198"/>
    </source>
</evidence>
<dbReference type="Proteomes" id="UP000326198">
    <property type="component" value="Unassembled WGS sequence"/>
</dbReference>
<keyword evidence="2" id="KW-1185">Reference proteome</keyword>
<evidence type="ECO:0000313" key="1">
    <source>
        <dbReference type="EMBL" id="KAE8378604.1"/>
    </source>
</evidence>
<organism evidence="1 2">
    <name type="scientific">Aspergillus bertholletiae</name>
    <dbReference type="NCBI Taxonomy" id="1226010"/>
    <lineage>
        <taxon>Eukaryota</taxon>
        <taxon>Fungi</taxon>
        <taxon>Dikarya</taxon>
        <taxon>Ascomycota</taxon>
        <taxon>Pezizomycotina</taxon>
        <taxon>Eurotiomycetes</taxon>
        <taxon>Eurotiomycetidae</taxon>
        <taxon>Eurotiales</taxon>
        <taxon>Aspergillaceae</taxon>
        <taxon>Aspergillus</taxon>
        <taxon>Aspergillus subgen. Circumdati</taxon>
    </lineage>
</organism>
<reference evidence="1 2" key="1">
    <citation type="submission" date="2019-04" db="EMBL/GenBank/DDBJ databases">
        <title>Friends and foes A comparative genomics studyof 23 Aspergillus species from section Flavi.</title>
        <authorList>
            <consortium name="DOE Joint Genome Institute"/>
            <person name="Kjaerbolling I."/>
            <person name="Vesth T."/>
            <person name="Frisvad J.C."/>
            <person name="Nybo J.L."/>
            <person name="Theobald S."/>
            <person name="Kildgaard S."/>
            <person name="Isbrandt T."/>
            <person name="Kuo A."/>
            <person name="Sato A."/>
            <person name="Lyhne E.K."/>
            <person name="Kogle M.E."/>
            <person name="Wiebenga A."/>
            <person name="Kun R.S."/>
            <person name="Lubbers R.J."/>
            <person name="Makela M.R."/>
            <person name="Barry K."/>
            <person name="Chovatia M."/>
            <person name="Clum A."/>
            <person name="Daum C."/>
            <person name="Haridas S."/>
            <person name="He G."/>
            <person name="LaButti K."/>
            <person name="Lipzen A."/>
            <person name="Mondo S."/>
            <person name="Riley R."/>
            <person name="Salamov A."/>
            <person name="Simmons B.A."/>
            <person name="Magnuson J.K."/>
            <person name="Henrissat B."/>
            <person name="Mortensen U.H."/>
            <person name="Larsen T.O."/>
            <person name="Devries R.P."/>
            <person name="Grigoriev I.V."/>
            <person name="Machida M."/>
            <person name="Baker S.E."/>
            <person name="Andersen M.R."/>
        </authorList>
    </citation>
    <scope>NUCLEOTIDE SEQUENCE [LARGE SCALE GENOMIC DNA]</scope>
    <source>
        <strain evidence="1 2">IBT 29228</strain>
    </source>
</reference>
<accession>A0A5N7BA20</accession>
<dbReference type="EMBL" id="ML736206">
    <property type="protein sequence ID" value="KAE8378604.1"/>
    <property type="molecule type" value="Genomic_DNA"/>
</dbReference>
<dbReference type="AlphaFoldDB" id="A0A5N7BA20"/>